<keyword evidence="3" id="KW-1185">Reference proteome</keyword>
<sequence length="63" mass="7114">MAALKTTMVLLLIAFAMMAVADAVRVPPCDQVCDRIDPEKDECCRAHGYNGFFSCRGRRMECW</sequence>
<dbReference type="InterPro" id="IPR038203">
    <property type="entry name" value="Diapausin_sf"/>
</dbReference>
<feature type="chain" id="PRO_5046779538" evidence="1">
    <location>
        <begin position="24"/>
        <end position="63"/>
    </location>
</feature>
<feature type="signal peptide" evidence="1">
    <location>
        <begin position="1"/>
        <end position="23"/>
    </location>
</feature>
<dbReference type="EMBL" id="JBEUOH010000009">
    <property type="protein sequence ID" value="KAL0883507.1"/>
    <property type="molecule type" value="Genomic_DNA"/>
</dbReference>
<organism evidence="2 3">
    <name type="scientific">Loxostege sticticalis</name>
    <name type="common">Beet webworm moth</name>
    <dbReference type="NCBI Taxonomy" id="481309"/>
    <lineage>
        <taxon>Eukaryota</taxon>
        <taxon>Metazoa</taxon>
        <taxon>Ecdysozoa</taxon>
        <taxon>Arthropoda</taxon>
        <taxon>Hexapoda</taxon>
        <taxon>Insecta</taxon>
        <taxon>Pterygota</taxon>
        <taxon>Neoptera</taxon>
        <taxon>Endopterygota</taxon>
        <taxon>Lepidoptera</taxon>
        <taxon>Glossata</taxon>
        <taxon>Ditrysia</taxon>
        <taxon>Pyraloidea</taxon>
        <taxon>Crambidae</taxon>
        <taxon>Pyraustinae</taxon>
        <taxon>Loxostege</taxon>
    </lineage>
</organism>
<gene>
    <name evidence="2" type="ORF">ABMA27_016872</name>
</gene>
<reference evidence="2 3" key="1">
    <citation type="submission" date="2024-06" db="EMBL/GenBank/DDBJ databases">
        <title>A chromosome-level genome assembly of beet webworm, Loxostege sticticalis.</title>
        <authorList>
            <person name="Zhang Y."/>
        </authorList>
    </citation>
    <scope>NUCLEOTIDE SEQUENCE [LARGE SCALE GENOMIC DNA]</scope>
    <source>
        <strain evidence="2">AQ026</strain>
        <tissue evidence="2">Whole body</tissue>
    </source>
</reference>
<keyword evidence="1" id="KW-0732">Signal</keyword>
<dbReference type="Proteomes" id="UP001549920">
    <property type="component" value="Unassembled WGS sequence"/>
</dbReference>
<evidence type="ECO:0000256" key="1">
    <source>
        <dbReference type="SAM" id="SignalP"/>
    </source>
</evidence>
<evidence type="ECO:0000313" key="3">
    <source>
        <dbReference type="Proteomes" id="UP001549920"/>
    </source>
</evidence>
<name>A0ABR3I3W6_LOXSC</name>
<accession>A0ABR3I3W6</accession>
<dbReference type="Gene3D" id="3.30.30.120">
    <property type="entry name" value="Diapause-specific peptide"/>
    <property type="match status" value="1"/>
</dbReference>
<dbReference type="Pfam" id="PF08036">
    <property type="entry name" value="Antimicrobial_6"/>
    <property type="match status" value="1"/>
</dbReference>
<protein>
    <submittedName>
        <fullName evidence="2">Uncharacterized protein</fullName>
    </submittedName>
</protein>
<comment type="caution">
    <text evidence="2">The sequence shown here is derived from an EMBL/GenBank/DDBJ whole genome shotgun (WGS) entry which is preliminary data.</text>
</comment>
<evidence type="ECO:0000313" key="2">
    <source>
        <dbReference type="EMBL" id="KAL0883507.1"/>
    </source>
</evidence>
<proteinExistence type="predicted"/>